<evidence type="ECO:0000313" key="2">
    <source>
        <dbReference type="EMBL" id="EAQ93272.1"/>
    </source>
</evidence>
<dbReference type="InParanoid" id="Q2HE47"/>
<dbReference type="Proteomes" id="UP000001056">
    <property type="component" value="Unassembled WGS sequence"/>
</dbReference>
<organism evidence="2 3">
    <name type="scientific">Chaetomium globosum (strain ATCC 6205 / CBS 148.51 / DSM 1962 / NBRC 6347 / NRRL 1970)</name>
    <name type="common">Soil fungus</name>
    <dbReference type="NCBI Taxonomy" id="306901"/>
    <lineage>
        <taxon>Eukaryota</taxon>
        <taxon>Fungi</taxon>
        <taxon>Dikarya</taxon>
        <taxon>Ascomycota</taxon>
        <taxon>Pezizomycotina</taxon>
        <taxon>Sordariomycetes</taxon>
        <taxon>Sordariomycetidae</taxon>
        <taxon>Sordariales</taxon>
        <taxon>Chaetomiaceae</taxon>
        <taxon>Chaetomium</taxon>
    </lineage>
</organism>
<dbReference type="HOGENOM" id="CLU_2120814_0_0_1"/>
<dbReference type="EMBL" id="CH408029">
    <property type="protein sequence ID" value="EAQ93272.1"/>
    <property type="molecule type" value="Genomic_DNA"/>
</dbReference>
<dbReference type="RefSeq" id="XP_001220728.1">
    <property type="nucleotide sequence ID" value="XM_001220727.1"/>
</dbReference>
<dbReference type="VEuPathDB" id="FungiDB:CHGG_01507"/>
<protein>
    <submittedName>
        <fullName evidence="2">Uncharacterized protein</fullName>
    </submittedName>
</protein>
<feature type="compositionally biased region" description="Polar residues" evidence="1">
    <location>
        <begin position="102"/>
        <end position="114"/>
    </location>
</feature>
<dbReference type="OrthoDB" id="10273132at2759"/>
<proteinExistence type="predicted"/>
<accession>Q2HE47</accession>
<feature type="region of interest" description="Disordered" evidence="1">
    <location>
        <begin position="73"/>
        <end position="114"/>
    </location>
</feature>
<name>Q2HE47_CHAGB</name>
<evidence type="ECO:0000313" key="3">
    <source>
        <dbReference type="Proteomes" id="UP000001056"/>
    </source>
</evidence>
<keyword evidence="3" id="KW-1185">Reference proteome</keyword>
<dbReference type="AlphaFoldDB" id="Q2HE47"/>
<gene>
    <name evidence="2" type="ORF">CHGG_01507</name>
</gene>
<reference evidence="3" key="1">
    <citation type="journal article" date="2015" name="Genome Announc.">
        <title>Draft genome sequence of the cellulolytic fungus Chaetomium globosum.</title>
        <authorList>
            <person name="Cuomo C.A."/>
            <person name="Untereiner W.A."/>
            <person name="Ma L.-J."/>
            <person name="Grabherr M."/>
            <person name="Birren B.W."/>
        </authorList>
    </citation>
    <scope>NUCLEOTIDE SEQUENCE [LARGE SCALE GENOMIC DNA]</scope>
    <source>
        <strain evidence="3">ATCC 6205 / CBS 148.51 / DSM 1962 / NBRC 6347 / NRRL 1970</strain>
    </source>
</reference>
<dbReference type="GeneID" id="4388150"/>
<evidence type="ECO:0000256" key="1">
    <source>
        <dbReference type="SAM" id="MobiDB-lite"/>
    </source>
</evidence>
<sequence>MPRRHATLELDSSRLPRQVAVIVEDRVIYSRQDAGWQTLASATWKLFQVASSIPPEPPPCAAGHQLSRCQVERHGTLTEAPRSPSKLGPDLGDPLLNKTRKATSCTQPNATGTK</sequence>